<sequence length="85" mass="10134">MLEDKELIIKAIADRIKEEQKKHERSIPDWHEIAARKIYATFDIQVLIEEYREQELPNRNQPYHYEAEIAAGLNGLIEFIKNKQV</sequence>
<evidence type="ECO:0000313" key="1">
    <source>
        <dbReference type="EMBL" id="CAB4219078.1"/>
    </source>
</evidence>
<gene>
    <name evidence="1" type="ORF">UFOVP1604_161</name>
</gene>
<accession>A0A6J5SU66</accession>
<protein>
    <submittedName>
        <fullName evidence="1">Uncharacterized protein</fullName>
    </submittedName>
</protein>
<organism evidence="1">
    <name type="scientific">uncultured Caudovirales phage</name>
    <dbReference type="NCBI Taxonomy" id="2100421"/>
    <lineage>
        <taxon>Viruses</taxon>
        <taxon>Duplodnaviria</taxon>
        <taxon>Heunggongvirae</taxon>
        <taxon>Uroviricota</taxon>
        <taxon>Caudoviricetes</taxon>
        <taxon>Peduoviridae</taxon>
        <taxon>Maltschvirus</taxon>
        <taxon>Maltschvirus maltsch</taxon>
    </lineage>
</organism>
<proteinExistence type="predicted"/>
<name>A0A6J5SU66_9CAUD</name>
<dbReference type="EMBL" id="LR797474">
    <property type="protein sequence ID" value="CAB4219078.1"/>
    <property type="molecule type" value="Genomic_DNA"/>
</dbReference>
<reference evidence="1" key="1">
    <citation type="submission" date="2020-05" db="EMBL/GenBank/DDBJ databases">
        <authorList>
            <person name="Chiriac C."/>
            <person name="Salcher M."/>
            <person name="Ghai R."/>
            <person name="Kavagutti S V."/>
        </authorList>
    </citation>
    <scope>NUCLEOTIDE SEQUENCE</scope>
</reference>